<feature type="chain" id="PRO_5043676545" evidence="1">
    <location>
        <begin position="22"/>
        <end position="259"/>
    </location>
</feature>
<keyword evidence="3" id="KW-1185">Reference proteome</keyword>
<dbReference type="EMBL" id="JAQQWP010000004">
    <property type="protein sequence ID" value="KAK8120802.1"/>
    <property type="molecule type" value="Genomic_DNA"/>
</dbReference>
<gene>
    <name evidence="2" type="ORF">PG999_004922</name>
</gene>
<comment type="caution">
    <text evidence="2">The sequence shown here is derived from an EMBL/GenBank/DDBJ whole genome shotgun (WGS) entry which is preliminary data.</text>
</comment>
<evidence type="ECO:0000313" key="2">
    <source>
        <dbReference type="EMBL" id="KAK8120802.1"/>
    </source>
</evidence>
<dbReference type="AlphaFoldDB" id="A0AAW0R0N1"/>
<keyword evidence="1" id="KW-0732">Signal</keyword>
<evidence type="ECO:0000313" key="3">
    <source>
        <dbReference type="Proteomes" id="UP001392437"/>
    </source>
</evidence>
<organism evidence="2 3">
    <name type="scientific">Apiospora kogelbergensis</name>
    <dbReference type="NCBI Taxonomy" id="1337665"/>
    <lineage>
        <taxon>Eukaryota</taxon>
        <taxon>Fungi</taxon>
        <taxon>Dikarya</taxon>
        <taxon>Ascomycota</taxon>
        <taxon>Pezizomycotina</taxon>
        <taxon>Sordariomycetes</taxon>
        <taxon>Xylariomycetidae</taxon>
        <taxon>Amphisphaeriales</taxon>
        <taxon>Apiosporaceae</taxon>
        <taxon>Apiospora</taxon>
    </lineage>
</organism>
<name>A0AAW0R0N1_9PEZI</name>
<accession>A0AAW0R0N1</accession>
<proteinExistence type="predicted"/>
<dbReference type="Proteomes" id="UP001392437">
    <property type="component" value="Unassembled WGS sequence"/>
</dbReference>
<sequence>MKSSFTISPTLFLVLSSAASAAENRGFRFSTFDYGGGDGEWVDANSLQVRVSPDSVVLDFFEPPDAKPNSYQANFTINMLGGQIKQLTPGWKFAFDSGDFVGHAKFPAGTRITEWASYASLVHSFVINPHESNTNWNWSVKKSPGATLNADEVDFVKPDADFDGDFSVSAKSQETNWSPCYGNWTDPYQTQFSVQTQIHWELPAGKDSFDVSFGGVAGEPALTQKIKLKWEQCDPQAEPFSGWGEQIRIDTPRVGCLTS</sequence>
<evidence type="ECO:0000256" key="1">
    <source>
        <dbReference type="SAM" id="SignalP"/>
    </source>
</evidence>
<reference evidence="2 3" key="1">
    <citation type="submission" date="2023-01" db="EMBL/GenBank/DDBJ databases">
        <title>Analysis of 21 Apiospora genomes using comparative genomics revels a genus with tremendous synthesis potential of carbohydrate active enzymes and secondary metabolites.</title>
        <authorList>
            <person name="Sorensen T."/>
        </authorList>
    </citation>
    <scope>NUCLEOTIDE SEQUENCE [LARGE SCALE GENOMIC DNA]</scope>
    <source>
        <strain evidence="2 3">CBS 117206</strain>
    </source>
</reference>
<protein>
    <submittedName>
        <fullName evidence="2">Uncharacterized protein</fullName>
    </submittedName>
</protein>
<feature type="signal peptide" evidence="1">
    <location>
        <begin position="1"/>
        <end position="21"/>
    </location>
</feature>